<keyword evidence="3" id="KW-1003">Cell membrane</keyword>
<dbReference type="Proteomes" id="UP000253426">
    <property type="component" value="Unassembled WGS sequence"/>
</dbReference>
<evidence type="ECO:0000256" key="6">
    <source>
        <dbReference type="ARBA" id="ARBA00023136"/>
    </source>
</evidence>
<reference evidence="8 9" key="1">
    <citation type="submission" date="2018-06" db="EMBL/GenBank/DDBJ databases">
        <title>Genomic Encyclopedia of Type Strains, Phase IV (KMG-IV): sequencing the most valuable type-strain genomes for metagenomic binning, comparative biology and taxonomic classification.</title>
        <authorList>
            <person name="Goeker M."/>
        </authorList>
    </citation>
    <scope>NUCLEOTIDE SEQUENCE [LARGE SCALE GENOMIC DNA]</scope>
    <source>
        <strain evidence="8 9">DSM 25532</strain>
    </source>
</reference>
<keyword evidence="9" id="KW-1185">Reference proteome</keyword>
<protein>
    <submittedName>
        <fullName evidence="8">Putative membrane protein YeaQ/YmgE (Transglycosylase-associated protein family)</fullName>
    </submittedName>
</protein>
<evidence type="ECO:0000256" key="4">
    <source>
        <dbReference type="ARBA" id="ARBA00022692"/>
    </source>
</evidence>
<feature type="transmembrane region" description="Helical" evidence="7">
    <location>
        <begin position="27"/>
        <end position="47"/>
    </location>
</feature>
<evidence type="ECO:0000256" key="2">
    <source>
        <dbReference type="ARBA" id="ARBA00011006"/>
    </source>
</evidence>
<keyword evidence="6 7" id="KW-0472">Membrane</keyword>
<evidence type="ECO:0000313" key="9">
    <source>
        <dbReference type="Proteomes" id="UP000253426"/>
    </source>
</evidence>
<accession>A0A366H2T9</accession>
<evidence type="ECO:0000313" key="8">
    <source>
        <dbReference type="EMBL" id="RBP36106.1"/>
    </source>
</evidence>
<dbReference type="PANTHER" id="PTHR33884">
    <property type="entry name" value="UPF0410 PROTEIN YMGE"/>
    <property type="match status" value="1"/>
</dbReference>
<proteinExistence type="inferred from homology"/>
<dbReference type="PANTHER" id="PTHR33884:SF7">
    <property type="entry name" value="BSL8023 PROTEIN"/>
    <property type="match status" value="1"/>
</dbReference>
<evidence type="ECO:0000256" key="1">
    <source>
        <dbReference type="ARBA" id="ARBA00004651"/>
    </source>
</evidence>
<evidence type="ECO:0000256" key="5">
    <source>
        <dbReference type="ARBA" id="ARBA00022989"/>
    </source>
</evidence>
<evidence type="ECO:0000256" key="3">
    <source>
        <dbReference type="ARBA" id="ARBA00022475"/>
    </source>
</evidence>
<comment type="subcellular location">
    <subcellularLocation>
        <location evidence="1">Cell membrane</location>
        <topology evidence="1">Multi-pass membrane protein</topology>
    </subcellularLocation>
</comment>
<sequence length="87" mass="9085">MDFLWMLLIGLLVGAVAKFLMPGNDPGGIIVTMFLGVAGAFVAGMLGRGLGWYGEGEPAGFIASVIGAILLLVVYRLFTGGGRHVHH</sequence>
<name>A0A366H2T9_9BACT</name>
<organism evidence="8 9">
    <name type="scientific">Roseimicrobium gellanilyticum</name>
    <dbReference type="NCBI Taxonomy" id="748857"/>
    <lineage>
        <taxon>Bacteria</taxon>
        <taxon>Pseudomonadati</taxon>
        <taxon>Verrucomicrobiota</taxon>
        <taxon>Verrucomicrobiia</taxon>
        <taxon>Verrucomicrobiales</taxon>
        <taxon>Verrucomicrobiaceae</taxon>
        <taxon>Roseimicrobium</taxon>
    </lineage>
</organism>
<dbReference type="OrthoDB" id="9811343at2"/>
<dbReference type="Pfam" id="PF04226">
    <property type="entry name" value="Transgly_assoc"/>
    <property type="match status" value="1"/>
</dbReference>
<comment type="similarity">
    <text evidence="2">Belongs to the UPF0410 family.</text>
</comment>
<keyword evidence="4 7" id="KW-0812">Transmembrane</keyword>
<dbReference type="AlphaFoldDB" id="A0A366H2T9"/>
<evidence type="ECO:0000256" key="7">
    <source>
        <dbReference type="SAM" id="Phobius"/>
    </source>
</evidence>
<dbReference type="GO" id="GO:0005886">
    <property type="term" value="C:plasma membrane"/>
    <property type="evidence" value="ECO:0007669"/>
    <property type="project" value="UniProtKB-SubCell"/>
</dbReference>
<comment type="caution">
    <text evidence="8">The sequence shown here is derived from an EMBL/GenBank/DDBJ whole genome shotgun (WGS) entry which is preliminary data.</text>
</comment>
<dbReference type="RefSeq" id="WP_113962053.1">
    <property type="nucleotide sequence ID" value="NZ_QNRR01000018.1"/>
</dbReference>
<dbReference type="EMBL" id="QNRR01000018">
    <property type="protein sequence ID" value="RBP36106.1"/>
    <property type="molecule type" value="Genomic_DNA"/>
</dbReference>
<gene>
    <name evidence="8" type="ORF">DES53_11855</name>
</gene>
<dbReference type="InterPro" id="IPR007341">
    <property type="entry name" value="Transgly_assoc"/>
</dbReference>
<keyword evidence="5 7" id="KW-1133">Transmembrane helix</keyword>
<feature type="transmembrane region" description="Helical" evidence="7">
    <location>
        <begin position="59"/>
        <end position="78"/>
    </location>
</feature>